<sequence>MADRSFFSEVNEFSSSDDTISECSDLFENDIYPLKGDDFDKLKDQLSKTRNWNKEL</sequence>
<organism evidence="1 2">
    <name type="scientific">Vairimorpha ceranae</name>
    <dbReference type="NCBI Taxonomy" id="40302"/>
    <lineage>
        <taxon>Eukaryota</taxon>
        <taxon>Fungi</taxon>
        <taxon>Fungi incertae sedis</taxon>
        <taxon>Microsporidia</taxon>
        <taxon>Nosematidae</taxon>
        <taxon>Vairimorpha</taxon>
    </lineage>
</organism>
<dbReference type="VEuPathDB" id="MicrosporidiaDB:AAJ76_4200024273"/>
<dbReference type="AlphaFoldDB" id="A0A0F9ZAX6"/>
<dbReference type="Proteomes" id="UP000034350">
    <property type="component" value="Unassembled WGS sequence"/>
</dbReference>
<dbReference type="EMBL" id="JPQZ01000042">
    <property type="protein sequence ID" value="KKO74854.1"/>
    <property type="molecule type" value="Genomic_DNA"/>
</dbReference>
<name>A0A0F9ZAX6_9MICR</name>
<evidence type="ECO:0000313" key="2">
    <source>
        <dbReference type="Proteomes" id="UP000034350"/>
    </source>
</evidence>
<comment type="caution">
    <text evidence="1">The sequence shown here is derived from an EMBL/GenBank/DDBJ whole genome shotgun (WGS) entry which is preliminary data.</text>
</comment>
<accession>A0A0F9ZAX6</accession>
<evidence type="ECO:0000313" key="1">
    <source>
        <dbReference type="EMBL" id="KKO74854.1"/>
    </source>
</evidence>
<dbReference type="GeneID" id="36320552"/>
<proteinExistence type="predicted"/>
<dbReference type="RefSeq" id="XP_024330596.1">
    <property type="nucleotide sequence ID" value="XM_024475605.1"/>
</dbReference>
<gene>
    <name evidence="1" type="ORF">AAJ76_4200024273</name>
</gene>
<protein>
    <submittedName>
        <fullName evidence="1">Pre-mrna-splicing factor</fullName>
    </submittedName>
</protein>
<reference evidence="1 2" key="1">
    <citation type="journal article" date="2015" name="Environ. Microbiol.">
        <title>Genome analyses suggest the presence of polyploidy and recent human-driven expansions in eight global populations of the honeybee pathogen Nosema ceranae.</title>
        <authorList>
            <person name="Pelin A."/>
            <person name="Selman M."/>
            <person name="Aris-Brosou S."/>
            <person name="Farinelli L."/>
            <person name="Corradi N."/>
        </authorList>
    </citation>
    <scope>NUCLEOTIDE SEQUENCE [LARGE SCALE GENOMIC DNA]</scope>
    <source>
        <strain evidence="1 2">PA08 1199</strain>
    </source>
</reference>
<keyword evidence="2" id="KW-1185">Reference proteome</keyword>